<reference evidence="1" key="1">
    <citation type="submission" date="2023-07" db="EMBL/GenBank/DDBJ databases">
        <authorList>
            <person name="Kim M.K."/>
        </authorList>
    </citation>
    <scope>NUCLEOTIDE SEQUENCE</scope>
    <source>
        <strain evidence="1">M29</strain>
    </source>
</reference>
<sequence>MDYHPRVAAGAKAQAATATATMETFEARLRRLEAGGGQAQR</sequence>
<gene>
    <name evidence="1" type="ORF">Q5H92_23250</name>
</gene>
<proteinExistence type="predicted"/>
<name>A0ABT9AHE8_9BACT</name>
<dbReference type="RefSeq" id="WP_305013968.1">
    <property type="nucleotide sequence ID" value="NZ_JAUQSX010000015.1"/>
</dbReference>
<keyword evidence="2" id="KW-1185">Reference proteome</keyword>
<protein>
    <submittedName>
        <fullName evidence="1">Uncharacterized protein</fullName>
    </submittedName>
</protein>
<accession>A0ABT9AHE8</accession>
<dbReference type="EMBL" id="JAUQSX010000015">
    <property type="protein sequence ID" value="MDO7849300.1"/>
    <property type="molecule type" value="Genomic_DNA"/>
</dbReference>
<dbReference type="Proteomes" id="UP001167796">
    <property type="component" value="Unassembled WGS sequence"/>
</dbReference>
<comment type="caution">
    <text evidence="1">The sequence shown here is derived from an EMBL/GenBank/DDBJ whole genome shotgun (WGS) entry which is preliminary data.</text>
</comment>
<evidence type="ECO:0000313" key="1">
    <source>
        <dbReference type="EMBL" id="MDO7849300.1"/>
    </source>
</evidence>
<evidence type="ECO:0000313" key="2">
    <source>
        <dbReference type="Proteomes" id="UP001167796"/>
    </source>
</evidence>
<organism evidence="1 2">
    <name type="scientific">Hymenobacter mellowenesis</name>
    <dbReference type="NCBI Taxonomy" id="3063995"/>
    <lineage>
        <taxon>Bacteria</taxon>
        <taxon>Pseudomonadati</taxon>
        <taxon>Bacteroidota</taxon>
        <taxon>Cytophagia</taxon>
        <taxon>Cytophagales</taxon>
        <taxon>Hymenobacteraceae</taxon>
        <taxon>Hymenobacter</taxon>
    </lineage>
</organism>